<dbReference type="Pfam" id="PF09492">
    <property type="entry name" value="Pec_lyase"/>
    <property type="match status" value="1"/>
</dbReference>
<dbReference type="PANTHER" id="PTHR31321">
    <property type="entry name" value="ACYL-COA THIOESTER HYDROLASE YBHC-RELATED"/>
    <property type="match status" value="1"/>
</dbReference>
<protein>
    <submittedName>
        <fullName evidence="6">Pectate lyase</fullName>
        <ecNumber evidence="6">4.2.2.2</ecNumber>
    </submittedName>
</protein>
<feature type="chain" id="PRO_5047014214" evidence="4">
    <location>
        <begin position="27"/>
        <end position="685"/>
    </location>
</feature>
<gene>
    <name evidence="6" type="primary">pelA</name>
    <name evidence="6" type="ORF">I7X13_00795</name>
</gene>
<evidence type="ECO:0000313" key="6">
    <source>
        <dbReference type="EMBL" id="MBH8556564.1"/>
    </source>
</evidence>
<sequence>MKTTFLRLLGLAMLLLLGLCLLPARAQTITVAADGSGSFRTIQEAINSVPETAAKPRTIFIKNGTYREKVFIDGKSNLILKGQSEAGVILTYPQARDEWSCGPGAMAGDWGVATLNLRNSPDITLENLSVINSYGFDATGEVTIDCPTAPTGKKTVSKTGHQMALRALPGATRLIARHCTFRALGGDTVSPWDTEAGAYYFKDCTMEGGVDFYCPRGWAYAENCRFICHSKEAAIWHDGSGNRDSKTVLRHCTFSGDDGFKLGRFHREAQFYLVDCQFAANMADADIYHAVSGPGAKLWGRRVYYVGCHRQGGDYAWMQDNLSAAEGALKPKDLTAAWTFGGRWNPLTGAVRATQPVAAAQVDTTADKMLLYQRAVGGWPKALGEVKVNYAARISAGARAGLLDSKNLNDATIDNDATTREIHYLLKAFQQTNNPAYRTGAENGIRYLLKMQYANGGFPQFYPDLSAYRHEITYNDDAMIRALTVLRRVARQQERYALVSPDLVAPAKEAVARGVACILKTQVVQHGQPTAWCAQYDEVSLLPAKARAFELPSLSGEESVGIVRFLMDIEQPTATEKAAIEGAVRWFEKVKMPNLALKEIAAPQEPKGRDRVIVPAPGAVLWARFYELGTDRPIYVGRDSQVHYQLTEIENERRAGYLYAGTWPAELLAQEYPAWQKRVAGEARK</sequence>
<keyword evidence="7" id="KW-1185">Reference proteome</keyword>
<name>A0ABS0Q1M6_9BACT</name>
<evidence type="ECO:0000259" key="5">
    <source>
        <dbReference type="Pfam" id="PF01095"/>
    </source>
</evidence>
<dbReference type="Gene3D" id="2.160.20.10">
    <property type="entry name" value="Single-stranded right-handed beta-helix, Pectin lyase-like"/>
    <property type="match status" value="1"/>
</dbReference>
<dbReference type="SUPFAM" id="SSF51126">
    <property type="entry name" value="Pectin lyase-like"/>
    <property type="match status" value="1"/>
</dbReference>
<keyword evidence="3" id="KW-0063">Aspartyl esterase</keyword>
<keyword evidence="2" id="KW-0378">Hydrolase</keyword>
<proteinExistence type="inferred from homology"/>
<accession>A0ABS0Q1M6</accession>
<dbReference type="Pfam" id="PF01095">
    <property type="entry name" value="Pectinesterase"/>
    <property type="match status" value="1"/>
</dbReference>
<evidence type="ECO:0000256" key="2">
    <source>
        <dbReference type="ARBA" id="ARBA00022801"/>
    </source>
</evidence>
<dbReference type="EMBL" id="JAEDAE010000001">
    <property type="protein sequence ID" value="MBH8556564.1"/>
    <property type="molecule type" value="Genomic_DNA"/>
</dbReference>
<dbReference type="GO" id="GO:0030570">
    <property type="term" value="F:pectate lyase activity"/>
    <property type="evidence" value="ECO:0007669"/>
    <property type="project" value="UniProtKB-EC"/>
</dbReference>
<dbReference type="PANTHER" id="PTHR31321:SF57">
    <property type="entry name" value="PECTINESTERASE 53-RELATED"/>
    <property type="match status" value="1"/>
</dbReference>
<dbReference type="InterPro" id="IPR011050">
    <property type="entry name" value="Pectin_lyase_fold/virulence"/>
</dbReference>
<dbReference type="InterPro" id="IPR012669">
    <property type="entry name" value="Pectate_lyase"/>
</dbReference>
<dbReference type="InterPro" id="IPR012334">
    <property type="entry name" value="Pectin_lyas_fold"/>
</dbReference>
<dbReference type="NCBIfam" id="TIGR02474">
    <property type="entry name" value="pec_lyase"/>
    <property type="match status" value="1"/>
</dbReference>
<dbReference type="RefSeq" id="WP_198073993.1">
    <property type="nucleotide sequence ID" value="NZ_JAEDAE010000001.1"/>
</dbReference>
<evidence type="ECO:0000256" key="3">
    <source>
        <dbReference type="ARBA" id="ARBA00023085"/>
    </source>
</evidence>
<comment type="caution">
    <text evidence="6">The sequence shown here is derived from an EMBL/GenBank/DDBJ whole genome shotgun (WGS) entry which is preliminary data.</text>
</comment>
<organism evidence="6 7">
    <name type="scientific">Hymenobacter negativus</name>
    <dbReference type="NCBI Taxonomy" id="2795026"/>
    <lineage>
        <taxon>Bacteria</taxon>
        <taxon>Pseudomonadati</taxon>
        <taxon>Bacteroidota</taxon>
        <taxon>Cytophagia</taxon>
        <taxon>Cytophagales</taxon>
        <taxon>Hymenobacteraceae</taxon>
        <taxon>Hymenobacter</taxon>
    </lineage>
</organism>
<dbReference type="InterPro" id="IPR000070">
    <property type="entry name" value="Pectinesterase_cat"/>
</dbReference>
<reference evidence="6 7" key="1">
    <citation type="submission" date="2020-12" db="EMBL/GenBank/DDBJ databases">
        <title>Hymenobacter sp.</title>
        <authorList>
            <person name="Kim M.K."/>
        </authorList>
    </citation>
    <scope>NUCLEOTIDE SEQUENCE [LARGE SCALE GENOMIC DNA]</scope>
    <source>
        <strain evidence="6 7">BT442</strain>
    </source>
</reference>
<keyword evidence="4" id="KW-0732">Signal</keyword>
<evidence type="ECO:0000256" key="4">
    <source>
        <dbReference type="SAM" id="SignalP"/>
    </source>
</evidence>
<dbReference type="EC" id="4.2.2.2" evidence="6"/>
<dbReference type="Proteomes" id="UP000625631">
    <property type="component" value="Unassembled WGS sequence"/>
</dbReference>
<evidence type="ECO:0000313" key="7">
    <source>
        <dbReference type="Proteomes" id="UP000625631"/>
    </source>
</evidence>
<feature type="signal peptide" evidence="4">
    <location>
        <begin position="1"/>
        <end position="26"/>
    </location>
</feature>
<dbReference type="Gene3D" id="1.50.10.20">
    <property type="match status" value="1"/>
</dbReference>
<evidence type="ECO:0000256" key="1">
    <source>
        <dbReference type="ARBA" id="ARBA00008891"/>
    </source>
</evidence>
<feature type="domain" description="Pectinesterase catalytic" evidence="5">
    <location>
        <begin position="29"/>
        <end position="91"/>
    </location>
</feature>
<comment type="similarity">
    <text evidence="1">Belongs to the pectinesterase family.</text>
</comment>
<dbReference type="SUPFAM" id="SSF81853">
    <property type="entry name" value="Family 10 polysaccharide lyase"/>
    <property type="match status" value="1"/>
</dbReference>
<keyword evidence="6" id="KW-0456">Lyase</keyword>